<sequence length="142" mass="15314">MGNWPILHNKVADWLLTSPLAHLALVRIRRIVSSARRGSVAAIVLFRPDSPVLGAGTFWQTGPGWTHDERVLNFYVNDVPAASVTGTGRHATTPHHTSPRPPDPGAPDPNRLEPNLEQAGGDSTPPSTRSGFAQPGRHTPTR</sequence>
<reference evidence="2" key="1">
    <citation type="submission" date="2018-11" db="EMBL/GenBank/DDBJ databases">
        <authorList>
            <consortium name="Pathogen Informatics"/>
        </authorList>
    </citation>
    <scope>NUCLEOTIDE SEQUENCE</scope>
</reference>
<evidence type="ECO:0000313" key="2">
    <source>
        <dbReference type="EMBL" id="VEL14413.1"/>
    </source>
</evidence>
<keyword evidence="3" id="KW-1185">Reference proteome</keyword>
<evidence type="ECO:0000256" key="1">
    <source>
        <dbReference type="SAM" id="MobiDB-lite"/>
    </source>
</evidence>
<comment type="caution">
    <text evidence="2">The sequence shown here is derived from an EMBL/GenBank/DDBJ whole genome shotgun (WGS) entry which is preliminary data.</text>
</comment>
<proteinExistence type="predicted"/>
<name>A0A3S5AEI1_9PLAT</name>
<dbReference type="AlphaFoldDB" id="A0A3S5AEI1"/>
<protein>
    <submittedName>
        <fullName evidence="2">Uncharacterized protein</fullName>
    </submittedName>
</protein>
<evidence type="ECO:0000313" key="3">
    <source>
        <dbReference type="Proteomes" id="UP000784294"/>
    </source>
</evidence>
<dbReference type="EMBL" id="CAAALY010021078">
    <property type="protein sequence ID" value="VEL14413.1"/>
    <property type="molecule type" value="Genomic_DNA"/>
</dbReference>
<gene>
    <name evidence="2" type="ORF">PXEA_LOCUS7853</name>
</gene>
<dbReference type="Proteomes" id="UP000784294">
    <property type="component" value="Unassembled WGS sequence"/>
</dbReference>
<accession>A0A3S5AEI1</accession>
<organism evidence="2 3">
    <name type="scientific">Protopolystoma xenopodis</name>
    <dbReference type="NCBI Taxonomy" id="117903"/>
    <lineage>
        <taxon>Eukaryota</taxon>
        <taxon>Metazoa</taxon>
        <taxon>Spiralia</taxon>
        <taxon>Lophotrochozoa</taxon>
        <taxon>Platyhelminthes</taxon>
        <taxon>Monogenea</taxon>
        <taxon>Polyopisthocotylea</taxon>
        <taxon>Polystomatidea</taxon>
        <taxon>Polystomatidae</taxon>
        <taxon>Protopolystoma</taxon>
    </lineage>
</organism>
<feature type="region of interest" description="Disordered" evidence="1">
    <location>
        <begin position="84"/>
        <end position="142"/>
    </location>
</feature>